<keyword evidence="2" id="KW-1185">Reference proteome</keyword>
<organism evidence="1 2">
    <name type="scientific">Petrolisthes manimaculis</name>
    <dbReference type="NCBI Taxonomy" id="1843537"/>
    <lineage>
        <taxon>Eukaryota</taxon>
        <taxon>Metazoa</taxon>
        <taxon>Ecdysozoa</taxon>
        <taxon>Arthropoda</taxon>
        <taxon>Crustacea</taxon>
        <taxon>Multicrustacea</taxon>
        <taxon>Malacostraca</taxon>
        <taxon>Eumalacostraca</taxon>
        <taxon>Eucarida</taxon>
        <taxon>Decapoda</taxon>
        <taxon>Pleocyemata</taxon>
        <taxon>Anomura</taxon>
        <taxon>Galatheoidea</taxon>
        <taxon>Porcellanidae</taxon>
        <taxon>Petrolisthes</taxon>
    </lineage>
</organism>
<evidence type="ECO:0000313" key="2">
    <source>
        <dbReference type="Proteomes" id="UP001292094"/>
    </source>
</evidence>
<comment type="caution">
    <text evidence="1">The sequence shown here is derived from an EMBL/GenBank/DDBJ whole genome shotgun (WGS) entry which is preliminary data.</text>
</comment>
<evidence type="ECO:0000313" key="1">
    <source>
        <dbReference type="EMBL" id="KAK4305852.1"/>
    </source>
</evidence>
<gene>
    <name evidence="1" type="ORF">Pmani_022282</name>
</gene>
<protein>
    <submittedName>
        <fullName evidence="1">Uncharacterized protein</fullName>
    </submittedName>
</protein>
<accession>A0AAE1U1B2</accession>
<name>A0AAE1U1B2_9EUCA</name>
<sequence>MNADVKRTEKNINSYPKVVVILEVDSQAEDLLPKVVQEHVKQTGGHFSSAPELHLESILPYAFEVNSNEVFDARVCIYTSSELHIKKVHCRGIGKVKIEKAGQMAKFRAKRLREEQKVFVEMEPTQTDSNCEGKPVYIQAVTQCMRNDGDLIMMVANLKSYTSQSVQ</sequence>
<dbReference type="AlphaFoldDB" id="A0AAE1U1B2"/>
<dbReference type="Proteomes" id="UP001292094">
    <property type="component" value="Unassembled WGS sequence"/>
</dbReference>
<reference evidence="1" key="1">
    <citation type="submission" date="2023-11" db="EMBL/GenBank/DDBJ databases">
        <title>Genome assemblies of two species of porcelain crab, Petrolisthes cinctipes and Petrolisthes manimaculis (Anomura: Porcellanidae).</title>
        <authorList>
            <person name="Angst P."/>
        </authorList>
    </citation>
    <scope>NUCLEOTIDE SEQUENCE</scope>
    <source>
        <strain evidence="1">PB745_02</strain>
        <tissue evidence="1">Gill</tissue>
    </source>
</reference>
<proteinExistence type="predicted"/>
<dbReference type="EMBL" id="JAWZYT010002222">
    <property type="protein sequence ID" value="KAK4305852.1"/>
    <property type="molecule type" value="Genomic_DNA"/>
</dbReference>